<dbReference type="Proteomes" id="UP000093391">
    <property type="component" value="Chromosome"/>
</dbReference>
<reference evidence="1 2" key="1">
    <citation type="submission" date="2016-08" db="EMBL/GenBank/DDBJ databases">
        <authorList>
            <person name="Seilhamer J.J."/>
        </authorList>
    </citation>
    <scope>NUCLEOTIDE SEQUENCE [LARGE SCALE GENOMIC DNA]</scope>
    <source>
        <strain evidence="1 2">BRTC-1</strain>
    </source>
</reference>
<dbReference type="EMBL" id="CP016895">
    <property type="protein sequence ID" value="AOA56952.1"/>
    <property type="molecule type" value="Genomic_DNA"/>
</dbReference>
<dbReference type="SUPFAM" id="SSF53681">
    <property type="entry name" value="Aspartate/glutamate racemase"/>
    <property type="match status" value="1"/>
</dbReference>
<dbReference type="KEGG" id="ala:BFG52_00300"/>
<evidence type="ECO:0000313" key="2">
    <source>
        <dbReference type="Proteomes" id="UP000093391"/>
    </source>
</evidence>
<proteinExistence type="predicted"/>
<dbReference type="STRING" id="1789224.BFG52_00300"/>
<accession>A0A1B2LVI4</accession>
<gene>
    <name evidence="1" type="ORF">BFG52_00300</name>
</gene>
<dbReference type="AlphaFoldDB" id="A0A1B2LVI4"/>
<keyword evidence="2" id="KW-1185">Reference proteome</keyword>
<dbReference type="InterPro" id="IPR001920">
    <property type="entry name" value="Asp/Glu_race"/>
</dbReference>
<protein>
    <submittedName>
        <fullName evidence="1">Uncharacterized protein</fullName>
    </submittedName>
</protein>
<evidence type="ECO:0000313" key="1">
    <source>
        <dbReference type="EMBL" id="AOA56952.1"/>
    </source>
</evidence>
<organism evidence="1 2">
    <name type="scientific">Acinetobacter larvae</name>
    <dbReference type="NCBI Taxonomy" id="1789224"/>
    <lineage>
        <taxon>Bacteria</taxon>
        <taxon>Pseudomonadati</taxon>
        <taxon>Pseudomonadota</taxon>
        <taxon>Gammaproteobacteria</taxon>
        <taxon>Moraxellales</taxon>
        <taxon>Moraxellaceae</taxon>
        <taxon>Acinetobacter</taxon>
    </lineage>
</organism>
<dbReference type="GO" id="GO:0016855">
    <property type="term" value="F:racemase and epimerase activity, acting on amino acids and derivatives"/>
    <property type="evidence" value="ECO:0007669"/>
    <property type="project" value="InterPro"/>
</dbReference>
<name>A0A1B2LVI4_9GAMM</name>
<sequence length="59" mass="6694">MEQDFYKNRLLEQGISVITPDATQRKIVHDIIYIAFSVPLFDTTIIHADAAVDFALAQE</sequence>
<dbReference type="Gene3D" id="3.40.50.1860">
    <property type="match status" value="1"/>
</dbReference>